<gene>
    <name evidence="1" type="ORF">AMJ82_08925</name>
</gene>
<protein>
    <submittedName>
        <fullName evidence="1">Uncharacterized protein</fullName>
    </submittedName>
</protein>
<proteinExistence type="predicted"/>
<comment type="caution">
    <text evidence="1">The sequence shown here is derived from an EMBL/GenBank/DDBJ whole genome shotgun (WGS) entry which is preliminary data.</text>
</comment>
<dbReference type="AlphaFoldDB" id="A0A0S8G5A7"/>
<accession>A0A0S8G5A7</accession>
<name>A0A0S8G5A7_UNCT6</name>
<dbReference type="Proteomes" id="UP000051717">
    <property type="component" value="Unassembled WGS sequence"/>
</dbReference>
<dbReference type="EMBL" id="LJUI01000087">
    <property type="protein sequence ID" value="KPK68175.1"/>
    <property type="molecule type" value="Genomic_DNA"/>
</dbReference>
<evidence type="ECO:0000313" key="1">
    <source>
        <dbReference type="EMBL" id="KPK68175.1"/>
    </source>
</evidence>
<reference evidence="1 2" key="1">
    <citation type="journal article" date="2015" name="Microbiome">
        <title>Genomic resolution of linkages in carbon, nitrogen, and sulfur cycling among widespread estuary sediment bacteria.</title>
        <authorList>
            <person name="Baker B.J."/>
            <person name="Lazar C.S."/>
            <person name="Teske A.P."/>
            <person name="Dick G.J."/>
        </authorList>
    </citation>
    <scope>NUCLEOTIDE SEQUENCE [LARGE SCALE GENOMIC DNA]</scope>
    <source>
        <strain evidence="1">SM23_40</strain>
    </source>
</reference>
<evidence type="ECO:0000313" key="2">
    <source>
        <dbReference type="Proteomes" id="UP000051717"/>
    </source>
</evidence>
<sequence>MSTQLILPSTIKPSPNWRKRAGQFAMRLSKNGRSVWRQTKPKNAPREHPGRRIGKPEGTYIMDLVALRKAILLCWRCQPRFNHKRANYYKDERFPYVVGRCDGCRRFMSHQAKLYIHESFLGDPGGRLRAGQCWTPL</sequence>
<organism evidence="1 2">
    <name type="scientific">candidate division TA06 bacterium SM23_40</name>
    <dbReference type="NCBI Taxonomy" id="1703774"/>
    <lineage>
        <taxon>Bacteria</taxon>
        <taxon>Bacteria division TA06</taxon>
    </lineage>
</organism>